<dbReference type="PANTHER" id="PTHR30582">
    <property type="entry name" value="L,D-TRANSPEPTIDASE"/>
    <property type="match status" value="1"/>
</dbReference>
<dbReference type="PANTHER" id="PTHR30582:SF2">
    <property type="entry name" value="L,D-TRANSPEPTIDASE YCIB-RELATED"/>
    <property type="match status" value="1"/>
</dbReference>
<gene>
    <name evidence="9" type="ORF">CFX0092_A3095</name>
</gene>
<keyword evidence="2" id="KW-0808">Transferase</keyword>
<keyword evidence="10" id="KW-1185">Reference proteome</keyword>
<dbReference type="UniPathway" id="UPA00219"/>
<evidence type="ECO:0000256" key="6">
    <source>
        <dbReference type="PROSITE-ProRule" id="PRU01373"/>
    </source>
</evidence>
<keyword evidence="4 6" id="KW-0573">Peptidoglycan synthesis</keyword>
<dbReference type="GO" id="GO:0016740">
    <property type="term" value="F:transferase activity"/>
    <property type="evidence" value="ECO:0007669"/>
    <property type="project" value="UniProtKB-KW"/>
</dbReference>
<keyword evidence="7" id="KW-0732">Signal</keyword>
<dbReference type="InterPro" id="IPR038063">
    <property type="entry name" value="Transpep_catalytic_dom"/>
</dbReference>
<dbReference type="InterPro" id="IPR005490">
    <property type="entry name" value="LD_TPept_cat_dom"/>
</dbReference>
<proteinExistence type="predicted"/>
<dbReference type="RefSeq" id="WP_095044243.1">
    <property type="nucleotide sequence ID" value="NZ_LN890655.1"/>
</dbReference>
<dbReference type="InterPro" id="IPR050979">
    <property type="entry name" value="LD-transpeptidase"/>
</dbReference>
<evidence type="ECO:0000313" key="10">
    <source>
        <dbReference type="Proteomes" id="UP000215027"/>
    </source>
</evidence>
<dbReference type="OrthoDB" id="160089at2"/>
<keyword evidence="3 6" id="KW-0133">Cell shape</keyword>
<evidence type="ECO:0000256" key="4">
    <source>
        <dbReference type="ARBA" id="ARBA00022984"/>
    </source>
</evidence>
<evidence type="ECO:0000313" key="9">
    <source>
        <dbReference type="EMBL" id="CUS04973.2"/>
    </source>
</evidence>
<evidence type="ECO:0000256" key="1">
    <source>
        <dbReference type="ARBA" id="ARBA00004752"/>
    </source>
</evidence>
<dbReference type="CDD" id="cd16913">
    <property type="entry name" value="YkuD_like"/>
    <property type="match status" value="1"/>
</dbReference>
<evidence type="ECO:0000256" key="2">
    <source>
        <dbReference type="ARBA" id="ARBA00022679"/>
    </source>
</evidence>
<feature type="active site" description="Proton donor/acceptor" evidence="6">
    <location>
        <position position="299"/>
    </location>
</feature>
<dbReference type="Proteomes" id="UP000215027">
    <property type="component" value="Chromosome I"/>
</dbReference>
<dbReference type="GO" id="GO:0071555">
    <property type="term" value="P:cell wall organization"/>
    <property type="evidence" value="ECO:0007669"/>
    <property type="project" value="UniProtKB-UniRule"/>
</dbReference>
<dbReference type="GO" id="GO:0071972">
    <property type="term" value="F:peptidoglycan L,D-transpeptidase activity"/>
    <property type="evidence" value="ECO:0007669"/>
    <property type="project" value="TreeGrafter"/>
</dbReference>
<feature type="signal peptide" evidence="7">
    <location>
        <begin position="1"/>
        <end position="26"/>
    </location>
</feature>
<evidence type="ECO:0000259" key="8">
    <source>
        <dbReference type="PROSITE" id="PS52029"/>
    </source>
</evidence>
<protein>
    <recommendedName>
        <fullName evidence="8">L,D-TPase catalytic domain-containing protein</fullName>
    </recommendedName>
</protein>
<evidence type="ECO:0000256" key="7">
    <source>
        <dbReference type="SAM" id="SignalP"/>
    </source>
</evidence>
<name>A0A170PIQ3_9CHLR</name>
<feature type="active site" description="Nucleophile" evidence="6">
    <location>
        <position position="315"/>
    </location>
</feature>
<sequence length="362" mass="41045">MNRIRLILALFLVGIGLMVVTGAASAAVNCYILSDDVGYVCDTNPAASIFNAPAPRHDSILPAMKFGRLADNINVYAEPNMGSAIVRNAGDGYLFSSIHDTANNNAEGRLWYMINPGEWVRGEDIKLASPSDFTGVELYGVPERPFGWMLVDYWYSDAPATEPSPTAIKLPRYTFVEVYDAVVDDEGWIWYDIGFGRWMKQTYLSIIEHNPRPAEVGPGEFWVEVDLYEQNFVAYEGDRMVYAGLVSSGLNRWPTYEGLFQVWDRHLKADMVGAEGKVDYYLVEEVPHTMYFNVDIALHGAYWHDRYGYKHSHGCVNMPLRDAEWIYFWSENAPNDLWVWVHTSDPHNYFQQTNAGAQFGGP</sequence>
<organism evidence="9 10">
    <name type="scientific">Candidatus Promineifilum breve</name>
    <dbReference type="NCBI Taxonomy" id="1806508"/>
    <lineage>
        <taxon>Bacteria</taxon>
        <taxon>Bacillati</taxon>
        <taxon>Chloroflexota</taxon>
        <taxon>Ardenticatenia</taxon>
        <taxon>Candidatus Promineifilales</taxon>
        <taxon>Candidatus Promineifilaceae</taxon>
        <taxon>Candidatus Promineifilum</taxon>
    </lineage>
</organism>
<feature type="domain" description="L,D-TPase catalytic" evidence="8">
    <location>
        <begin position="221"/>
        <end position="342"/>
    </location>
</feature>
<accession>A0A170PIQ3</accession>
<evidence type="ECO:0000256" key="5">
    <source>
        <dbReference type="ARBA" id="ARBA00023316"/>
    </source>
</evidence>
<dbReference type="EMBL" id="LN890655">
    <property type="protein sequence ID" value="CUS04973.2"/>
    <property type="molecule type" value="Genomic_DNA"/>
</dbReference>
<dbReference type="Pfam" id="PF03734">
    <property type="entry name" value="YkuD"/>
    <property type="match status" value="1"/>
</dbReference>
<dbReference type="Gene3D" id="2.40.440.10">
    <property type="entry name" value="L,D-transpeptidase catalytic domain-like"/>
    <property type="match status" value="1"/>
</dbReference>
<evidence type="ECO:0000256" key="3">
    <source>
        <dbReference type="ARBA" id="ARBA00022960"/>
    </source>
</evidence>
<reference evidence="9" key="1">
    <citation type="submission" date="2016-01" db="EMBL/GenBank/DDBJ databases">
        <authorList>
            <person name="Mcilroy J.S."/>
            <person name="Karst M S."/>
            <person name="Albertsen M."/>
        </authorList>
    </citation>
    <scope>NUCLEOTIDE SEQUENCE</scope>
    <source>
        <strain evidence="9">Cfx-K</strain>
    </source>
</reference>
<dbReference type="PROSITE" id="PS52029">
    <property type="entry name" value="LD_TPASE"/>
    <property type="match status" value="1"/>
</dbReference>
<dbReference type="GO" id="GO:0008360">
    <property type="term" value="P:regulation of cell shape"/>
    <property type="evidence" value="ECO:0007669"/>
    <property type="project" value="UniProtKB-UniRule"/>
</dbReference>
<keyword evidence="5 6" id="KW-0961">Cell wall biogenesis/degradation</keyword>
<dbReference type="GO" id="GO:0005576">
    <property type="term" value="C:extracellular region"/>
    <property type="evidence" value="ECO:0007669"/>
    <property type="project" value="TreeGrafter"/>
</dbReference>
<dbReference type="GO" id="GO:0018104">
    <property type="term" value="P:peptidoglycan-protein cross-linking"/>
    <property type="evidence" value="ECO:0007669"/>
    <property type="project" value="TreeGrafter"/>
</dbReference>
<dbReference type="AlphaFoldDB" id="A0A170PIQ3"/>
<dbReference type="KEGG" id="pbf:CFX0092_A3095"/>
<comment type="pathway">
    <text evidence="1 6">Cell wall biogenesis; peptidoglycan biosynthesis.</text>
</comment>
<dbReference type="SUPFAM" id="SSF141523">
    <property type="entry name" value="L,D-transpeptidase catalytic domain-like"/>
    <property type="match status" value="1"/>
</dbReference>
<feature type="chain" id="PRO_5008241763" description="L,D-TPase catalytic domain-containing protein" evidence="7">
    <location>
        <begin position="27"/>
        <end position="362"/>
    </location>
</feature>